<evidence type="ECO:0000256" key="1">
    <source>
        <dbReference type="SAM" id="Phobius"/>
    </source>
</evidence>
<dbReference type="Pfam" id="PF08486">
    <property type="entry name" value="SpoIID"/>
    <property type="match status" value="1"/>
</dbReference>
<dbReference type="InterPro" id="IPR013693">
    <property type="entry name" value="SpoIID/LytB_N"/>
</dbReference>
<proteinExistence type="predicted"/>
<keyword evidence="1" id="KW-0812">Transmembrane</keyword>
<organism evidence="3 4">
    <name type="scientific">Candidatus Mediterraneibacter stercoravium</name>
    <dbReference type="NCBI Taxonomy" id="2838685"/>
    <lineage>
        <taxon>Bacteria</taxon>
        <taxon>Bacillati</taxon>
        <taxon>Bacillota</taxon>
        <taxon>Clostridia</taxon>
        <taxon>Lachnospirales</taxon>
        <taxon>Lachnospiraceae</taxon>
        <taxon>Mediterraneibacter</taxon>
    </lineage>
</organism>
<dbReference type="AlphaFoldDB" id="A0A9D2K166"/>
<evidence type="ECO:0000313" key="4">
    <source>
        <dbReference type="Proteomes" id="UP000824116"/>
    </source>
</evidence>
<dbReference type="GO" id="GO:0030435">
    <property type="term" value="P:sporulation resulting in formation of a cellular spore"/>
    <property type="evidence" value="ECO:0007669"/>
    <property type="project" value="InterPro"/>
</dbReference>
<keyword evidence="1" id="KW-0472">Membrane</keyword>
<protein>
    <submittedName>
        <fullName evidence="3">SpoIID/LytB domain-containing protein</fullName>
    </submittedName>
</protein>
<name>A0A9D2K166_9FIRM</name>
<reference evidence="3" key="2">
    <citation type="submission" date="2021-04" db="EMBL/GenBank/DDBJ databases">
        <authorList>
            <person name="Gilroy R."/>
        </authorList>
    </citation>
    <scope>NUCLEOTIDE SEQUENCE</scope>
    <source>
        <strain evidence="3">CHK196-3914</strain>
    </source>
</reference>
<keyword evidence="1" id="KW-1133">Transmembrane helix</keyword>
<dbReference type="EMBL" id="DXAY01000148">
    <property type="protein sequence ID" value="HIZ74826.1"/>
    <property type="molecule type" value="Genomic_DNA"/>
</dbReference>
<comment type="caution">
    <text evidence="3">The sequence shown here is derived from an EMBL/GenBank/DDBJ whole genome shotgun (WGS) entry which is preliminary data.</text>
</comment>
<feature type="transmembrane region" description="Helical" evidence="1">
    <location>
        <begin position="12"/>
        <end position="31"/>
    </location>
</feature>
<reference evidence="3" key="1">
    <citation type="journal article" date="2021" name="PeerJ">
        <title>Extensive microbial diversity within the chicken gut microbiome revealed by metagenomics and culture.</title>
        <authorList>
            <person name="Gilroy R."/>
            <person name="Ravi A."/>
            <person name="Getino M."/>
            <person name="Pursley I."/>
            <person name="Horton D.L."/>
            <person name="Alikhan N.F."/>
            <person name="Baker D."/>
            <person name="Gharbi K."/>
            <person name="Hall N."/>
            <person name="Watson M."/>
            <person name="Adriaenssens E.M."/>
            <person name="Foster-Nyarko E."/>
            <person name="Jarju S."/>
            <person name="Secka A."/>
            <person name="Antonio M."/>
            <person name="Oren A."/>
            <person name="Chaudhuri R.R."/>
            <person name="La Ragione R."/>
            <person name="Hildebrand F."/>
            <person name="Pallen M.J."/>
        </authorList>
    </citation>
    <scope>NUCLEOTIDE SEQUENCE</scope>
    <source>
        <strain evidence="3">CHK196-3914</strain>
    </source>
</reference>
<sequence length="338" mass="38397">MRLYYIGQKLKSFGAFLVILVFLPYITAVFVNGAGVRNEESQPYVTVRTGQGGQEETGEVEWTEYLAGILAREMSEEYEDEALKAQAVLIRTGLYRTLSDSEDRILTEEYMTRSEMEKKWGGSFEQNYKKYTGAVRETDDAVLFYGETYAWTPFHQSSCGMTRSAEEVVGTEEYPYLRAKECPLDKEADDEIQVFTYHYAEIQELCRDFLVAEDEKEQAEAGYAFDDFEIQSRDSAGYVKSLRIGNTVCTGDQFRDALSLPSSAFSFSESGEEMKITTTGIGHGLGMSQWTANEMAKEGSSWEEILQFFFEGTTVNREIQETELLSGTEEKYLTYSPI</sequence>
<accession>A0A9D2K166</accession>
<evidence type="ECO:0000259" key="2">
    <source>
        <dbReference type="Pfam" id="PF08486"/>
    </source>
</evidence>
<evidence type="ECO:0000313" key="3">
    <source>
        <dbReference type="EMBL" id="HIZ74826.1"/>
    </source>
</evidence>
<dbReference type="NCBIfam" id="TIGR02669">
    <property type="entry name" value="SpoIID_LytB"/>
    <property type="match status" value="1"/>
</dbReference>
<gene>
    <name evidence="3" type="ORF">H9723_06250</name>
</gene>
<dbReference type="Proteomes" id="UP000824116">
    <property type="component" value="Unassembled WGS sequence"/>
</dbReference>
<feature type="domain" description="Sporulation stage II protein D amidase enhancer LytB N-terminal" evidence="2">
    <location>
        <begin position="53"/>
        <end position="145"/>
    </location>
</feature>
<dbReference type="InterPro" id="IPR013486">
    <property type="entry name" value="SpoIID/LytB"/>
</dbReference>